<evidence type="ECO:0000313" key="6">
    <source>
        <dbReference type="Proteomes" id="UP001439008"/>
    </source>
</evidence>
<proteinExistence type="predicted"/>
<keyword evidence="1" id="KW-0611">Plant defense</keyword>
<evidence type="ECO:0000259" key="4">
    <source>
        <dbReference type="PROSITE" id="PS00774"/>
    </source>
</evidence>
<dbReference type="PANTHER" id="PTHR22595:SF79">
    <property type="entry name" value="CHITINASE 12"/>
    <property type="match status" value="1"/>
</dbReference>
<feature type="chain" id="PRO_5046396394" description="Glycoside hydrolase family 19 catalytic domain-containing protein" evidence="3">
    <location>
        <begin position="18"/>
        <end position="308"/>
    </location>
</feature>
<gene>
    <name evidence="5" type="ORF">MHBO_001029</name>
</gene>
<feature type="signal peptide" evidence="3">
    <location>
        <begin position="1"/>
        <end position="17"/>
    </location>
</feature>
<dbReference type="PIRSF" id="PIRSF001060">
    <property type="entry name" value="Endochitinase"/>
    <property type="match status" value="1"/>
</dbReference>
<feature type="domain" description="Glycoside hydrolase family 19 catalytic" evidence="4">
    <location>
        <begin position="216"/>
        <end position="226"/>
    </location>
</feature>
<dbReference type="InterPro" id="IPR000726">
    <property type="entry name" value="Glyco_hydro_19_cat"/>
</dbReference>
<evidence type="ECO:0000313" key="5">
    <source>
        <dbReference type="EMBL" id="MES1919165.1"/>
    </source>
</evidence>
<dbReference type="CDD" id="cd00325">
    <property type="entry name" value="chitinase_GH19"/>
    <property type="match status" value="1"/>
</dbReference>
<organism evidence="5 6">
    <name type="scientific">Bonamia ostreae</name>
    <dbReference type="NCBI Taxonomy" id="126728"/>
    <lineage>
        <taxon>Eukaryota</taxon>
        <taxon>Sar</taxon>
        <taxon>Rhizaria</taxon>
        <taxon>Endomyxa</taxon>
        <taxon>Ascetosporea</taxon>
        <taxon>Haplosporida</taxon>
        <taxon>Bonamia</taxon>
    </lineage>
</organism>
<comment type="caution">
    <text evidence="5">The sequence shown here is derived from an EMBL/GenBank/DDBJ whole genome shotgun (WGS) entry which is preliminary data.</text>
</comment>
<dbReference type="InterPro" id="IPR016283">
    <property type="entry name" value="Glyco_hydro_19"/>
</dbReference>
<keyword evidence="3" id="KW-0732">Signal</keyword>
<evidence type="ECO:0000256" key="3">
    <source>
        <dbReference type="SAM" id="SignalP"/>
    </source>
</evidence>
<dbReference type="Gene3D" id="3.30.20.10">
    <property type="entry name" value="Endochitinase, domain 2"/>
    <property type="match status" value="1"/>
</dbReference>
<dbReference type="Proteomes" id="UP001439008">
    <property type="component" value="Unassembled WGS sequence"/>
</dbReference>
<protein>
    <recommendedName>
        <fullName evidence="4">Glycoside hydrolase family 19 catalytic domain-containing protein</fullName>
    </recommendedName>
</protein>
<evidence type="ECO:0000256" key="2">
    <source>
        <dbReference type="ARBA" id="ARBA00023157"/>
    </source>
</evidence>
<dbReference type="PANTHER" id="PTHR22595">
    <property type="entry name" value="CHITINASE-RELATED"/>
    <property type="match status" value="1"/>
</dbReference>
<accession>A0ABV2AHM4</accession>
<dbReference type="EMBL" id="JBDODL010000214">
    <property type="protein sequence ID" value="MES1919165.1"/>
    <property type="molecule type" value="Genomic_DNA"/>
</dbReference>
<dbReference type="Pfam" id="PF00182">
    <property type="entry name" value="Glyco_hydro_19"/>
    <property type="match status" value="1"/>
</dbReference>
<keyword evidence="2" id="KW-1015">Disulfide bond</keyword>
<evidence type="ECO:0000256" key="1">
    <source>
        <dbReference type="ARBA" id="ARBA00022821"/>
    </source>
</evidence>
<dbReference type="PROSITE" id="PS00774">
    <property type="entry name" value="CHITINASE_19_2"/>
    <property type="match status" value="1"/>
</dbReference>
<keyword evidence="6" id="KW-1185">Reference proteome</keyword>
<sequence>MIFKILIFLLISNNVNTSSVTDDLVQSIIEEILNQIIADSLSPSETEVTSDSTSGSKNVEDWFKPNEWDVLFPYMDYILCNNSGRFTYDAFITAAKKWRSKGFLNSGDHEKDRRELAAFFGQTSHETTGGGGTWTYDLPGSPSPFEFGYCFWDELNGHLSPYCAVDPTYPCEPGKWYSGRGPLQLSYNYNYGQFGDAIGRPEILKRPELLDEDPSLAFEGAMWFWMTPQYLKPSCHDVIDDIVTTSQTNGKPLGFGLLTVIINGGECHWASGNESEFSSDRIGFYKRYLEYFGVSDSREMGCKDIRPY</sequence>
<dbReference type="Gene3D" id="1.10.530.10">
    <property type="match status" value="1"/>
</dbReference>
<dbReference type="InterPro" id="IPR023346">
    <property type="entry name" value="Lysozyme-like_dom_sf"/>
</dbReference>
<dbReference type="SUPFAM" id="SSF53955">
    <property type="entry name" value="Lysozyme-like"/>
    <property type="match status" value="1"/>
</dbReference>
<reference evidence="5 6" key="1">
    <citation type="journal article" date="2024" name="BMC Biol.">
        <title>Comparative genomics of Ascetosporea gives new insight into the evolutionary basis for animal parasitism in Rhizaria.</title>
        <authorList>
            <person name="Hiltunen Thoren M."/>
            <person name="Onut-Brannstrom I."/>
            <person name="Alfjorden A."/>
            <person name="Peckova H."/>
            <person name="Swords F."/>
            <person name="Hooper C."/>
            <person name="Holzer A.S."/>
            <person name="Bass D."/>
            <person name="Burki F."/>
        </authorList>
    </citation>
    <scope>NUCLEOTIDE SEQUENCE [LARGE SCALE GENOMIC DNA]</scope>
    <source>
        <strain evidence="5">20-A016</strain>
    </source>
</reference>
<name>A0ABV2AHM4_9EUKA</name>